<evidence type="ECO:0000256" key="1">
    <source>
        <dbReference type="ARBA" id="ARBA00004123"/>
    </source>
</evidence>
<evidence type="ECO:0000313" key="5">
    <source>
        <dbReference type="Proteomes" id="UP001235939"/>
    </source>
</evidence>
<protein>
    <submittedName>
        <fullName evidence="4">CADPS2</fullName>
    </submittedName>
</protein>
<dbReference type="PANTHER" id="PTHR12166">
    <property type="entry name" value="CALCIUM-DEPENDENT SECRETION ACTIVATOR"/>
    <property type="match status" value="1"/>
</dbReference>
<dbReference type="InterPro" id="IPR009057">
    <property type="entry name" value="Homeodomain-like_sf"/>
</dbReference>
<proteinExistence type="predicted"/>
<reference evidence="4 5" key="1">
    <citation type="submission" date="2022-01" db="EMBL/GenBank/DDBJ databases">
        <title>A chromosomal length assembly of Cordylochernes scorpioides.</title>
        <authorList>
            <person name="Zeh D."/>
            <person name="Zeh J."/>
        </authorList>
    </citation>
    <scope>NUCLEOTIDE SEQUENCE [LARGE SCALE GENOMIC DNA]</scope>
    <source>
        <strain evidence="4">IN4F17</strain>
        <tissue evidence="4">Whole Body</tissue>
    </source>
</reference>
<sequence length="395" mass="45571">MAMYRATGQAHKPTPLVQPAASKNSTISRLQGDADRARKHGMDEFISADPCKFEHHILFRTLQTMTLDYRLNDPFCSLGWFSPGQVFVLDEYTARYGVRSCYRHLCYLTDLLDRAEKGIMIDPTLIHFSFAFCASHVHGNRLTQEEFTEKEPAMSWLQGVKDATGRSLDELSTPISTLSMPRRKIRGHYEHMSEFETGRAIGLKEAGWSNRLIARHLCRSDAAIRRCWQKWVNNGRMQRQDGSGRLRATTEREDRAIVRMAVAAPESTLSTIQRVTGTQVCKMTINRRLRERNLRARRPLRCLPLTPVHRQVRLQWCWERSTWNCADWGRIVFSDESRFLLCPDDRRKRVWRRPGQRVDPGLTVEHYTGPQQGVMVWGAISFDSRTPLVVIPGTL</sequence>
<evidence type="ECO:0000313" key="4">
    <source>
        <dbReference type="EMBL" id="UYV74073.1"/>
    </source>
</evidence>
<dbReference type="InterPro" id="IPR033227">
    <property type="entry name" value="CAPS"/>
</dbReference>
<feature type="domain" description="Transposase Tc1-like" evidence="3">
    <location>
        <begin position="254"/>
        <end position="319"/>
    </location>
</feature>
<dbReference type="Gene3D" id="1.10.10.60">
    <property type="entry name" value="Homeodomain-like"/>
    <property type="match status" value="1"/>
</dbReference>
<organism evidence="4 5">
    <name type="scientific">Cordylochernes scorpioides</name>
    <dbReference type="NCBI Taxonomy" id="51811"/>
    <lineage>
        <taxon>Eukaryota</taxon>
        <taxon>Metazoa</taxon>
        <taxon>Ecdysozoa</taxon>
        <taxon>Arthropoda</taxon>
        <taxon>Chelicerata</taxon>
        <taxon>Arachnida</taxon>
        <taxon>Pseudoscorpiones</taxon>
        <taxon>Cheliferoidea</taxon>
        <taxon>Chernetidae</taxon>
        <taxon>Cordylochernes</taxon>
    </lineage>
</organism>
<dbReference type="InterPro" id="IPR036397">
    <property type="entry name" value="RNaseH_sf"/>
</dbReference>
<feature type="region of interest" description="Disordered" evidence="2">
    <location>
        <begin position="1"/>
        <end position="28"/>
    </location>
</feature>
<dbReference type="EMBL" id="CP092873">
    <property type="protein sequence ID" value="UYV74073.1"/>
    <property type="molecule type" value="Genomic_DNA"/>
</dbReference>
<dbReference type="InterPro" id="IPR002492">
    <property type="entry name" value="Transposase_Tc1-like"/>
</dbReference>
<dbReference type="PANTHER" id="PTHR12166:SF8">
    <property type="entry name" value="CALCIUM-DEPENDENT SECRETION ACTIVATOR"/>
    <property type="match status" value="1"/>
</dbReference>
<evidence type="ECO:0000259" key="3">
    <source>
        <dbReference type="Pfam" id="PF01498"/>
    </source>
</evidence>
<comment type="subcellular location">
    <subcellularLocation>
        <location evidence="1">Nucleus</location>
    </subcellularLocation>
</comment>
<dbReference type="Gene3D" id="3.30.420.10">
    <property type="entry name" value="Ribonuclease H-like superfamily/Ribonuclease H"/>
    <property type="match status" value="1"/>
</dbReference>
<evidence type="ECO:0000256" key="2">
    <source>
        <dbReference type="SAM" id="MobiDB-lite"/>
    </source>
</evidence>
<gene>
    <name evidence="4" type="ORF">LAZ67_11002033</name>
</gene>
<keyword evidence="5" id="KW-1185">Reference proteome</keyword>
<name>A0ABY6KYX8_9ARAC</name>
<dbReference type="Pfam" id="PF01498">
    <property type="entry name" value="HTH_Tnp_Tc3_2"/>
    <property type="match status" value="1"/>
</dbReference>
<accession>A0ABY6KYX8</accession>
<dbReference type="SUPFAM" id="SSF46689">
    <property type="entry name" value="Homeodomain-like"/>
    <property type="match status" value="1"/>
</dbReference>
<dbReference type="Proteomes" id="UP001235939">
    <property type="component" value="Chromosome 11"/>
</dbReference>